<gene>
    <name evidence="2" type="ORF">MSPICULIGERA_LOCUS25363</name>
</gene>
<keyword evidence="3" id="KW-1185">Reference proteome</keyword>
<feature type="non-terminal residue" evidence="2">
    <location>
        <position position="419"/>
    </location>
</feature>
<dbReference type="InterPro" id="IPR036047">
    <property type="entry name" value="F-box-like_dom_sf"/>
</dbReference>
<dbReference type="AlphaFoldDB" id="A0AA36DGU2"/>
<name>A0AA36DGU2_9BILA</name>
<accession>A0AA36DGU2</accession>
<evidence type="ECO:0000259" key="1">
    <source>
        <dbReference type="PROSITE" id="PS50181"/>
    </source>
</evidence>
<sequence>MRVAGDQMSKRCADRQLLGIHGEGRLRHNSNDVATRTTSMGLPTFPTSRLPPALIPVIVDHLDMREMVVLQRVNTEFRSMVNARCLLPRRILEVNIRGHMVIDETMIQDEPADSKLLVQAARIQIHCFDRSSLKLFSGNQLLFKQNLQRMGLEVPFAKFLEHLPRRYLAAGMVMVTIVDDPGYVDPLLPLSNTPSQRDVQLSDIGPFLLALAKCDALYLHLESFSQFRNWQANYHHQNADNVLRLKDERFLRCQQCRMRYGTRAPWNCAVCEKVWDGNLGRGWKCGSARMVACFELGRWDFDELAQYMDFTIRPKREHQPGIIHLMSMENRDDFYTFLNSYEKRLRTVHNGRLEFLDATREEAKILQVWIKDCMAVHYGPLSGYPEDSCIYYCQISVYGNYFLVAFLWEGLITVCIYDK</sequence>
<dbReference type="Proteomes" id="UP001177023">
    <property type="component" value="Unassembled WGS sequence"/>
</dbReference>
<dbReference type="PROSITE" id="PS50181">
    <property type="entry name" value="FBOX"/>
    <property type="match status" value="1"/>
</dbReference>
<evidence type="ECO:0000313" key="2">
    <source>
        <dbReference type="EMBL" id="CAJ0587394.1"/>
    </source>
</evidence>
<dbReference type="EMBL" id="CATQJA010002710">
    <property type="protein sequence ID" value="CAJ0587394.1"/>
    <property type="molecule type" value="Genomic_DNA"/>
</dbReference>
<comment type="caution">
    <text evidence="2">The sequence shown here is derived from an EMBL/GenBank/DDBJ whole genome shotgun (WGS) entry which is preliminary data.</text>
</comment>
<reference evidence="2" key="1">
    <citation type="submission" date="2023-06" db="EMBL/GenBank/DDBJ databases">
        <authorList>
            <person name="Delattre M."/>
        </authorList>
    </citation>
    <scope>NUCLEOTIDE SEQUENCE</scope>
    <source>
        <strain evidence="2">AF72</strain>
    </source>
</reference>
<evidence type="ECO:0000313" key="3">
    <source>
        <dbReference type="Proteomes" id="UP001177023"/>
    </source>
</evidence>
<feature type="domain" description="F-box" evidence="1">
    <location>
        <begin position="44"/>
        <end position="91"/>
    </location>
</feature>
<protein>
    <recommendedName>
        <fullName evidence="1">F-box domain-containing protein</fullName>
    </recommendedName>
</protein>
<dbReference type="InterPro" id="IPR001810">
    <property type="entry name" value="F-box_dom"/>
</dbReference>
<dbReference type="SUPFAM" id="SSF81383">
    <property type="entry name" value="F-box domain"/>
    <property type="match status" value="1"/>
</dbReference>
<organism evidence="2 3">
    <name type="scientific">Mesorhabditis spiculigera</name>
    <dbReference type="NCBI Taxonomy" id="96644"/>
    <lineage>
        <taxon>Eukaryota</taxon>
        <taxon>Metazoa</taxon>
        <taxon>Ecdysozoa</taxon>
        <taxon>Nematoda</taxon>
        <taxon>Chromadorea</taxon>
        <taxon>Rhabditida</taxon>
        <taxon>Rhabditina</taxon>
        <taxon>Rhabditomorpha</taxon>
        <taxon>Rhabditoidea</taxon>
        <taxon>Rhabditidae</taxon>
        <taxon>Mesorhabditinae</taxon>
        <taxon>Mesorhabditis</taxon>
    </lineage>
</organism>
<proteinExistence type="predicted"/>